<evidence type="ECO:0000313" key="3">
    <source>
        <dbReference type="Proteomes" id="UP000813427"/>
    </source>
</evidence>
<proteinExistence type="predicted"/>
<gene>
    <name evidence="2" type="ORF">BKA59DRAFT_95932</name>
</gene>
<name>A0A8K0S5H6_9HYPO</name>
<evidence type="ECO:0000259" key="1">
    <source>
        <dbReference type="Pfam" id="PF13472"/>
    </source>
</evidence>
<keyword evidence="2" id="KW-0378">Hydrolase</keyword>
<organism evidence="2 3">
    <name type="scientific">Fusarium tricinctum</name>
    <dbReference type="NCBI Taxonomy" id="61284"/>
    <lineage>
        <taxon>Eukaryota</taxon>
        <taxon>Fungi</taxon>
        <taxon>Dikarya</taxon>
        <taxon>Ascomycota</taxon>
        <taxon>Pezizomycotina</taxon>
        <taxon>Sordariomycetes</taxon>
        <taxon>Hypocreomycetidae</taxon>
        <taxon>Hypocreales</taxon>
        <taxon>Nectriaceae</taxon>
        <taxon>Fusarium</taxon>
        <taxon>Fusarium tricinctum species complex</taxon>
    </lineage>
</organism>
<dbReference type="InterPro" id="IPR051532">
    <property type="entry name" value="Ester_Hydrolysis_Enzymes"/>
</dbReference>
<dbReference type="OrthoDB" id="408760at2759"/>
<dbReference type="Gene3D" id="3.40.50.1110">
    <property type="entry name" value="SGNH hydrolase"/>
    <property type="match status" value="1"/>
</dbReference>
<reference evidence="2" key="1">
    <citation type="journal article" date="2021" name="Nat. Commun.">
        <title>Genetic determinants of endophytism in the Arabidopsis root mycobiome.</title>
        <authorList>
            <person name="Mesny F."/>
            <person name="Miyauchi S."/>
            <person name="Thiergart T."/>
            <person name="Pickel B."/>
            <person name="Atanasova L."/>
            <person name="Karlsson M."/>
            <person name="Huettel B."/>
            <person name="Barry K.W."/>
            <person name="Haridas S."/>
            <person name="Chen C."/>
            <person name="Bauer D."/>
            <person name="Andreopoulos W."/>
            <person name="Pangilinan J."/>
            <person name="LaButti K."/>
            <person name="Riley R."/>
            <person name="Lipzen A."/>
            <person name="Clum A."/>
            <person name="Drula E."/>
            <person name="Henrissat B."/>
            <person name="Kohler A."/>
            <person name="Grigoriev I.V."/>
            <person name="Martin F.M."/>
            <person name="Hacquard S."/>
        </authorList>
    </citation>
    <scope>NUCLEOTIDE SEQUENCE</scope>
    <source>
        <strain evidence="2">MPI-SDFR-AT-0068</strain>
    </source>
</reference>
<dbReference type="GO" id="GO:0004622">
    <property type="term" value="F:phosphatidylcholine lysophospholipase activity"/>
    <property type="evidence" value="ECO:0007669"/>
    <property type="project" value="TreeGrafter"/>
</dbReference>
<comment type="caution">
    <text evidence="2">The sequence shown here is derived from an EMBL/GenBank/DDBJ whole genome shotgun (WGS) entry which is preliminary data.</text>
</comment>
<dbReference type="EMBL" id="JAGPXF010000002">
    <property type="protein sequence ID" value="KAH7257052.1"/>
    <property type="molecule type" value="Genomic_DNA"/>
</dbReference>
<dbReference type="PANTHER" id="PTHR30383">
    <property type="entry name" value="THIOESTERASE 1/PROTEASE 1/LYSOPHOSPHOLIPASE L1"/>
    <property type="match status" value="1"/>
</dbReference>
<sequence>MPRKTLRILCFGDSLTSGYFCHGLDSHPYARKLEDRLRGTFPEVNFEIDVNGVPGDVASFNRFYNRMETAWKKKSYDWTIVLGGTNDIAYGIPVEDIFGALREVYDFVLSRERKVLALTVPECESKHKSSTASRNDLNKCIIKNKDTGYYAFDLHSKIPFHSLSEEARERYWDDGLHLRDEGYDWMGNHIADALIDILWSEGAFEQPIAKSPDLIDGDDGFFFDEEDGNPRKINEGYVVVRKKDLD</sequence>
<dbReference type="InterPro" id="IPR013830">
    <property type="entry name" value="SGNH_hydro"/>
</dbReference>
<keyword evidence="3" id="KW-1185">Reference proteome</keyword>
<evidence type="ECO:0000313" key="2">
    <source>
        <dbReference type="EMBL" id="KAH7257052.1"/>
    </source>
</evidence>
<dbReference type="Proteomes" id="UP000813427">
    <property type="component" value="Unassembled WGS sequence"/>
</dbReference>
<protein>
    <submittedName>
        <fullName evidence="2">SGNH hydrolase-type esterase domain-containing protein</fullName>
    </submittedName>
</protein>
<dbReference type="SUPFAM" id="SSF52266">
    <property type="entry name" value="SGNH hydrolase"/>
    <property type="match status" value="1"/>
</dbReference>
<dbReference type="AlphaFoldDB" id="A0A8K0S5H6"/>
<dbReference type="Pfam" id="PF13472">
    <property type="entry name" value="Lipase_GDSL_2"/>
    <property type="match status" value="1"/>
</dbReference>
<accession>A0A8K0S5H6</accession>
<dbReference type="CDD" id="cd00229">
    <property type="entry name" value="SGNH_hydrolase"/>
    <property type="match status" value="1"/>
</dbReference>
<dbReference type="InterPro" id="IPR036514">
    <property type="entry name" value="SGNH_hydro_sf"/>
</dbReference>
<dbReference type="PANTHER" id="PTHR30383:SF19">
    <property type="entry name" value="FIBRONECTIN TYPE-III DOMAIN-CONTAINING PROTEIN"/>
    <property type="match status" value="1"/>
</dbReference>
<feature type="domain" description="SGNH hydrolase-type esterase" evidence="1">
    <location>
        <begin position="10"/>
        <end position="184"/>
    </location>
</feature>